<evidence type="ECO:0000256" key="3">
    <source>
        <dbReference type="ARBA" id="ARBA00022475"/>
    </source>
</evidence>
<evidence type="ECO:0000256" key="6">
    <source>
        <dbReference type="ARBA" id="ARBA00023136"/>
    </source>
</evidence>
<evidence type="ECO:0000256" key="5">
    <source>
        <dbReference type="ARBA" id="ARBA00022729"/>
    </source>
</evidence>
<dbReference type="InterPro" id="IPR025932">
    <property type="entry name" value="Trypano_VSG_B_N_dom"/>
</dbReference>
<feature type="region of interest" description="Disordered" evidence="9">
    <location>
        <begin position="214"/>
        <end position="236"/>
    </location>
</feature>
<evidence type="ECO:0000259" key="10">
    <source>
        <dbReference type="Pfam" id="PF13206"/>
    </source>
</evidence>
<comment type="subcellular location">
    <subcellularLocation>
        <location evidence="2">Cell membrane</location>
        <topology evidence="2">Lipid-anchor</topology>
        <topology evidence="2">GPI-anchor</topology>
    </subcellularLocation>
</comment>
<evidence type="ECO:0000256" key="9">
    <source>
        <dbReference type="SAM" id="MobiDB-lite"/>
    </source>
</evidence>
<comment type="function">
    <text evidence="1">VSG forms a coat on the surface of the parasite. The trypanosome evades the immune response of the host by expressing a series of antigenically distinct VSGs from an estimated 1000 VSG genes.</text>
</comment>
<feature type="compositionally biased region" description="Basic residues" evidence="9">
    <location>
        <begin position="225"/>
        <end position="236"/>
    </location>
</feature>
<evidence type="ECO:0000256" key="4">
    <source>
        <dbReference type="ARBA" id="ARBA00022622"/>
    </source>
</evidence>
<dbReference type="GO" id="GO:0005886">
    <property type="term" value="C:plasma membrane"/>
    <property type="evidence" value="ECO:0007669"/>
    <property type="project" value="UniProtKB-SubCell"/>
</dbReference>
<dbReference type="VEuPathDB" id="TriTrypDB:Tb11.v5.0131"/>
<keyword evidence="8" id="KW-0449">Lipoprotein</keyword>
<keyword evidence="6" id="KW-0472">Membrane</keyword>
<keyword evidence="7" id="KW-0325">Glycoprotein</keyword>
<dbReference type="GO" id="GO:0098552">
    <property type="term" value="C:side of membrane"/>
    <property type="evidence" value="ECO:0007669"/>
    <property type="project" value="UniProtKB-KW"/>
</dbReference>
<feature type="domain" description="Trypanosome variant surface glycoprotein B-type N-terminal" evidence="10">
    <location>
        <begin position="44"/>
        <end position="207"/>
    </location>
</feature>
<evidence type="ECO:0000256" key="7">
    <source>
        <dbReference type="ARBA" id="ARBA00023180"/>
    </source>
</evidence>
<keyword evidence="4" id="KW-0336">GPI-anchor</keyword>
<feature type="compositionally biased region" description="Polar residues" evidence="9">
    <location>
        <begin position="214"/>
        <end position="224"/>
    </location>
</feature>
<dbReference type="Pfam" id="PF13206">
    <property type="entry name" value="VSG_B"/>
    <property type="match status" value="1"/>
</dbReference>
<keyword evidence="5" id="KW-0732">Signal</keyword>
<dbReference type="VEuPathDB" id="TriTrypDB:Tb1125.Tb11.v5.0131"/>
<evidence type="ECO:0000256" key="1">
    <source>
        <dbReference type="ARBA" id="ARBA00002523"/>
    </source>
</evidence>
<reference evidence="11" key="2">
    <citation type="journal article" date="2014" name="Mol. Biochem. Parasitol.">
        <title>Capturing the variant surface glycoprotein repertoire (the VSGnome) of Trypanosoma brucei Lister 427.</title>
        <authorList>
            <person name="Cross G.A."/>
            <person name="Kim H.S."/>
            <person name="Wickstead B."/>
        </authorList>
    </citation>
    <scope>NUCLEOTIDE SEQUENCE</scope>
    <source>
        <strain evidence="11">Lister 427</strain>
    </source>
</reference>
<accession>M4T820</accession>
<evidence type="ECO:0000313" key="11">
    <source>
        <dbReference type="EMBL" id="AGH59045.1"/>
    </source>
</evidence>
<feature type="non-terminal residue" evidence="11">
    <location>
        <position position="1"/>
    </location>
</feature>
<evidence type="ECO:0000256" key="2">
    <source>
        <dbReference type="ARBA" id="ARBA00004609"/>
    </source>
</evidence>
<dbReference type="AlphaFoldDB" id="M4T820"/>
<organism evidence="11">
    <name type="scientific">Trypanosoma brucei</name>
    <dbReference type="NCBI Taxonomy" id="5691"/>
    <lineage>
        <taxon>Eukaryota</taxon>
        <taxon>Discoba</taxon>
        <taxon>Euglenozoa</taxon>
        <taxon>Kinetoplastea</taxon>
        <taxon>Metakinetoplastina</taxon>
        <taxon>Trypanosomatida</taxon>
        <taxon>Trypanosomatidae</taxon>
        <taxon>Trypanosoma</taxon>
    </lineage>
</organism>
<proteinExistence type="predicted"/>
<protein>
    <submittedName>
        <fullName evidence="11">Variant surface glycoprotein 1839</fullName>
    </submittedName>
</protein>
<name>M4T820_9TRYP</name>
<dbReference type="EMBL" id="KC611614">
    <property type="protein sequence ID" value="AGH59045.1"/>
    <property type="molecule type" value="Genomic_DNA"/>
</dbReference>
<sequence length="293" mass="34002">SIKQTNLETGRNSCLKLILNFLSVYVQPQRPTAMSGRVLHLVILVLMHITKARAAVEARDNAEIFLQLCELMALADGPSTLPPLAADSSAEYDKIQRLNTYTADTKWLKMFVEDANKKTYHRTKPQTISGHDDWDKYWTHWIKAVTEVHEGTNMEDIKNLKTRSMPKAQLLAFQTEVRKAAETAFQLKTTRDNLVSQINQFTEEVIKKPELSFSRHTNAGQTNSSRKHGFRHRGHQLRSRLPRRCCFAQGKNSCRSNRLCLRPRIKFRCRSTMRKKCEDKHPMFQRQHGRNRQ</sequence>
<evidence type="ECO:0000256" key="8">
    <source>
        <dbReference type="ARBA" id="ARBA00023288"/>
    </source>
</evidence>
<reference evidence="11" key="1">
    <citation type="submission" date="2013-02" db="EMBL/GenBank/DDBJ databases">
        <authorList>
            <person name="Cross G.A.M."/>
            <person name="Kim H.-S."/>
            <person name="Wickstead B."/>
        </authorList>
    </citation>
    <scope>NUCLEOTIDE SEQUENCE</scope>
    <source>
        <strain evidence="11">Lister 427</strain>
    </source>
</reference>
<keyword evidence="3" id="KW-1003">Cell membrane</keyword>